<dbReference type="OrthoDB" id="993434at2759"/>
<sequence>MEQKAKESSGKRALKKVCRREEDPRDVKGHGLMEGGGLPSFKSMLTTGMSAAKNEEDYESTEFDLNEGDIITSVRSMTKLMVIKMLGRKIRFNDYYIMKFQAKRDYEKALTEGSWVIYGQYLMVVVWIRQPCFLSAWYKRYLLEAVGNSIGQVARMDDNIENGYQERFTRLAISVDLRQPLISKLRIRVTIGQSKNSHSFKLVTRSYAKAHNNLVSEPSVMGDEETLAAKLDAFMAQITTGQQALKEQMAVFSFGPKDSKRDCGGISTPISITRLVEELKIDIEMQQLKNLGVAMNMAQTLEWDKMAKRKAKGLCYNCDVSYSMGHKCKRLFWIEIPNIEGKQDEDEQREDRTPMEELKRTDKTTNSKATINGET</sequence>
<feature type="compositionally biased region" description="Basic and acidic residues" evidence="1">
    <location>
        <begin position="19"/>
        <end position="31"/>
    </location>
</feature>
<name>A0A7J9N8K2_GOSSC</name>
<evidence type="ECO:0000256" key="1">
    <source>
        <dbReference type="SAM" id="MobiDB-lite"/>
    </source>
</evidence>
<feature type="region of interest" description="Disordered" evidence="1">
    <location>
        <begin position="342"/>
        <end position="375"/>
    </location>
</feature>
<organism evidence="2 3">
    <name type="scientific">Gossypium schwendimanii</name>
    <name type="common">Cotton</name>
    <dbReference type="NCBI Taxonomy" id="34291"/>
    <lineage>
        <taxon>Eukaryota</taxon>
        <taxon>Viridiplantae</taxon>
        <taxon>Streptophyta</taxon>
        <taxon>Embryophyta</taxon>
        <taxon>Tracheophyta</taxon>
        <taxon>Spermatophyta</taxon>
        <taxon>Magnoliopsida</taxon>
        <taxon>eudicotyledons</taxon>
        <taxon>Gunneridae</taxon>
        <taxon>Pentapetalae</taxon>
        <taxon>rosids</taxon>
        <taxon>malvids</taxon>
        <taxon>Malvales</taxon>
        <taxon>Malvaceae</taxon>
        <taxon>Malvoideae</taxon>
        <taxon>Gossypium</taxon>
    </lineage>
</organism>
<dbReference type="AlphaFoldDB" id="A0A7J9N8K2"/>
<feature type="region of interest" description="Disordered" evidence="1">
    <location>
        <begin position="1"/>
        <end position="31"/>
    </location>
</feature>
<comment type="caution">
    <text evidence="2">The sequence shown here is derived from an EMBL/GenBank/DDBJ whole genome shotgun (WGS) entry which is preliminary data.</text>
</comment>
<keyword evidence="3" id="KW-1185">Reference proteome</keyword>
<dbReference type="PANTHER" id="PTHR31286:SF99">
    <property type="entry name" value="DUF4283 DOMAIN-CONTAINING PROTEIN"/>
    <property type="match status" value="1"/>
</dbReference>
<feature type="compositionally biased region" description="Basic and acidic residues" evidence="1">
    <location>
        <begin position="1"/>
        <end position="10"/>
    </location>
</feature>
<evidence type="ECO:0008006" key="4">
    <source>
        <dbReference type="Google" id="ProtNLM"/>
    </source>
</evidence>
<accession>A0A7J9N8K2</accession>
<dbReference type="EMBL" id="JABFAF010275068">
    <property type="protein sequence ID" value="MBA0879376.1"/>
    <property type="molecule type" value="Genomic_DNA"/>
</dbReference>
<feature type="compositionally biased region" description="Polar residues" evidence="1">
    <location>
        <begin position="366"/>
        <end position="375"/>
    </location>
</feature>
<dbReference type="InterPro" id="IPR040256">
    <property type="entry name" value="At4g02000-like"/>
</dbReference>
<evidence type="ECO:0000313" key="2">
    <source>
        <dbReference type="EMBL" id="MBA0879376.1"/>
    </source>
</evidence>
<dbReference type="Proteomes" id="UP000593576">
    <property type="component" value="Unassembled WGS sequence"/>
</dbReference>
<protein>
    <recommendedName>
        <fullName evidence="4">DUF4283 domain-containing protein</fullName>
    </recommendedName>
</protein>
<reference evidence="2 3" key="1">
    <citation type="journal article" date="2019" name="Genome Biol. Evol.">
        <title>Insights into the evolution of the New World diploid cottons (Gossypium, subgenus Houzingenia) based on genome sequencing.</title>
        <authorList>
            <person name="Grover C.E."/>
            <person name="Arick M.A. 2nd"/>
            <person name="Thrash A."/>
            <person name="Conover J.L."/>
            <person name="Sanders W.S."/>
            <person name="Peterson D.G."/>
            <person name="Frelichowski J.E."/>
            <person name="Scheffler J.A."/>
            <person name="Scheffler B.E."/>
            <person name="Wendel J.F."/>
        </authorList>
    </citation>
    <scope>NUCLEOTIDE SEQUENCE [LARGE SCALE GENOMIC DNA]</scope>
    <source>
        <strain evidence="2">1</strain>
        <tissue evidence="2">Leaf</tissue>
    </source>
</reference>
<feature type="compositionally biased region" description="Basic and acidic residues" evidence="1">
    <location>
        <begin position="349"/>
        <end position="365"/>
    </location>
</feature>
<gene>
    <name evidence="2" type="ORF">Goshw_009298</name>
</gene>
<proteinExistence type="predicted"/>
<dbReference type="PANTHER" id="PTHR31286">
    <property type="entry name" value="GLYCINE-RICH CELL WALL STRUCTURAL PROTEIN 1.8-LIKE"/>
    <property type="match status" value="1"/>
</dbReference>
<evidence type="ECO:0000313" key="3">
    <source>
        <dbReference type="Proteomes" id="UP000593576"/>
    </source>
</evidence>